<protein>
    <recommendedName>
        <fullName evidence="2">Helix-turn-helix domain-containing protein</fullName>
    </recommendedName>
</protein>
<accession>A0A0F9UWB3</accession>
<dbReference type="InterPro" id="IPR041657">
    <property type="entry name" value="HTH_17"/>
</dbReference>
<organism evidence="3">
    <name type="scientific">marine sediment metagenome</name>
    <dbReference type="NCBI Taxonomy" id="412755"/>
    <lineage>
        <taxon>unclassified sequences</taxon>
        <taxon>metagenomes</taxon>
        <taxon>ecological metagenomes</taxon>
    </lineage>
</organism>
<keyword evidence="1" id="KW-0175">Coiled coil</keyword>
<feature type="coiled-coil region" evidence="1">
    <location>
        <begin position="82"/>
        <end position="150"/>
    </location>
</feature>
<dbReference type="Pfam" id="PF12728">
    <property type="entry name" value="HTH_17"/>
    <property type="match status" value="1"/>
</dbReference>
<evidence type="ECO:0000256" key="1">
    <source>
        <dbReference type="SAM" id="Coils"/>
    </source>
</evidence>
<feature type="domain" description="Helix-turn-helix" evidence="2">
    <location>
        <begin position="4"/>
        <end position="53"/>
    </location>
</feature>
<name>A0A0F9UWB3_9ZZZZ</name>
<dbReference type="InterPro" id="IPR010093">
    <property type="entry name" value="SinI_DNA-bd"/>
</dbReference>
<proteinExistence type="predicted"/>
<comment type="caution">
    <text evidence="3">The sequence shown here is derived from an EMBL/GenBank/DDBJ whole genome shotgun (WGS) entry which is preliminary data.</text>
</comment>
<sequence>MSDMLTVREAAGKMGCAIGTVGNLIRAGKIAASKVGTHYRIPLAAIEDYLSGNAPKEPAAASPPANAADAEKIAELKSRGQIIQLERGIEEDKKAIAQAQRDAHRAAGEVEGWKDLIHAQASIEARLEAVARKEATLNDQQELVEALDIREEHLAFREETAGTKAADISKREKAVAKREKSVNAEVEKIETARPIALQADKYMALLTDLNLKQVYLAGTLTELANKRKLTGGDIAHLKDLSAQLKTLLEAIQREVPDGVQTAKKAG</sequence>
<gene>
    <name evidence="3" type="ORF">LCGC14_0480850</name>
</gene>
<evidence type="ECO:0000313" key="3">
    <source>
        <dbReference type="EMBL" id="KKN65481.1"/>
    </source>
</evidence>
<dbReference type="AlphaFoldDB" id="A0A0F9UWB3"/>
<reference evidence="3" key="1">
    <citation type="journal article" date="2015" name="Nature">
        <title>Complex archaea that bridge the gap between prokaryotes and eukaryotes.</title>
        <authorList>
            <person name="Spang A."/>
            <person name="Saw J.H."/>
            <person name="Jorgensen S.L."/>
            <person name="Zaremba-Niedzwiedzka K."/>
            <person name="Martijn J."/>
            <person name="Lind A.E."/>
            <person name="van Eijk R."/>
            <person name="Schleper C."/>
            <person name="Guy L."/>
            <person name="Ettema T.J."/>
        </authorList>
    </citation>
    <scope>NUCLEOTIDE SEQUENCE</scope>
</reference>
<dbReference type="EMBL" id="LAZR01000523">
    <property type="protein sequence ID" value="KKN65481.1"/>
    <property type="molecule type" value="Genomic_DNA"/>
</dbReference>
<dbReference type="GO" id="GO:0003677">
    <property type="term" value="F:DNA binding"/>
    <property type="evidence" value="ECO:0007669"/>
    <property type="project" value="InterPro"/>
</dbReference>
<dbReference type="NCBIfam" id="TIGR01764">
    <property type="entry name" value="excise"/>
    <property type="match status" value="1"/>
</dbReference>
<evidence type="ECO:0000259" key="2">
    <source>
        <dbReference type="Pfam" id="PF12728"/>
    </source>
</evidence>